<dbReference type="GO" id="GO:0005829">
    <property type="term" value="C:cytosol"/>
    <property type="evidence" value="ECO:0007669"/>
    <property type="project" value="TreeGrafter"/>
</dbReference>
<dbReference type="AlphaFoldDB" id="R9GQ45"/>
<dbReference type="EMBL" id="AQPN01000103">
    <property type="protein sequence ID" value="EOR93841.1"/>
    <property type="molecule type" value="Genomic_DNA"/>
</dbReference>
<dbReference type="CDD" id="cd01991">
    <property type="entry name" value="Asn_synthase_B_C"/>
    <property type="match status" value="1"/>
</dbReference>
<organism evidence="5 6">
    <name type="scientific">Arcticibacter svalbardensis MN12-7</name>
    <dbReference type="NCBI Taxonomy" id="1150600"/>
    <lineage>
        <taxon>Bacteria</taxon>
        <taxon>Pseudomonadati</taxon>
        <taxon>Bacteroidota</taxon>
        <taxon>Sphingobacteriia</taxon>
        <taxon>Sphingobacteriales</taxon>
        <taxon>Sphingobacteriaceae</taxon>
        <taxon>Arcticibacter</taxon>
    </lineage>
</organism>
<evidence type="ECO:0000313" key="5">
    <source>
        <dbReference type="EMBL" id="EOR93841.1"/>
    </source>
</evidence>
<comment type="catalytic activity">
    <reaction evidence="3">
        <text>L-aspartate + L-glutamine + ATP + H2O = L-asparagine + L-glutamate + AMP + diphosphate + H(+)</text>
        <dbReference type="Rhea" id="RHEA:12228"/>
        <dbReference type="ChEBI" id="CHEBI:15377"/>
        <dbReference type="ChEBI" id="CHEBI:15378"/>
        <dbReference type="ChEBI" id="CHEBI:29985"/>
        <dbReference type="ChEBI" id="CHEBI:29991"/>
        <dbReference type="ChEBI" id="CHEBI:30616"/>
        <dbReference type="ChEBI" id="CHEBI:33019"/>
        <dbReference type="ChEBI" id="CHEBI:58048"/>
        <dbReference type="ChEBI" id="CHEBI:58359"/>
        <dbReference type="ChEBI" id="CHEBI:456215"/>
        <dbReference type="EC" id="6.3.5.4"/>
    </reaction>
</comment>
<dbReference type="STRING" id="1150600.ADIARSV_2978"/>
<dbReference type="InterPro" id="IPR051786">
    <property type="entry name" value="ASN_synthetase/amidase"/>
</dbReference>
<comment type="caution">
    <text evidence="5">The sequence shown here is derived from an EMBL/GenBank/DDBJ whole genome shotgun (WGS) entry which is preliminary data.</text>
</comment>
<dbReference type="SUPFAM" id="SSF52402">
    <property type="entry name" value="Adenine nucleotide alpha hydrolases-like"/>
    <property type="match status" value="1"/>
</dbReference>
<reference evidence="5 6" key="1">
    <citation type="journal article" date="2013" name="Genome Announc.">
        <title>Draft Genome Sequence of Arcticibacter svalbardensis Strain MN12-7T, a Member of the Family Sphingobacteriaceae Isolated from an Arctic Soil Sample.</title>
        <authorList>
            <person name="Shivaji S."/>
            <person name="Ara S."/>
            <person name="Prasad S."/>
            <person name="Manasa B.P."/>
            <person name="Begum Z."/>
            <person name="Singh A."/>
            <person name="Kumar Pinnaka A."/>
        </authorList>
    </citation>
    <scope>NUCLEOTIDE SEQUENCE [LARGE SCALE GENOMIC DNA]</scope>
    <source>
        <strain evidence="5 6">MN12-7</strain>
    </source>
</reference>
<accession>R9GQ45</accession>
<protein>
    <recommendedName>
        <fullName evidence="2">asparagine synthase (glutamine-hydrolyzing)</fullName>
        <ecNumber evidence="2">6.3.5.4</ecNumber>
    </recommendedName>
</protein>
<sequence>MAKAASEHITVVLNGDGADELFGGYRRYVPFKQFDFFKSGSLTKVAARGLAGLLPIANEKKSNYNYIYRLLKLAGYSDILQQYSSASSDLLVGFESQFLIQPDLNDIRIDLTEINKMPLSSVNRLLLMDFQTILFSGLLPKIDIATMAHSLEARSPFLAKEILEFAPGLRDNLKIKGLSTKFILRDLAKKYLPAELIGQPKRGFEIPLKNWVNHHLKEIIADYIFSADALYPMFIKKKFIVDLMNRKVSISEERRAKIIFNVFALEVWYKNRNKATSAFLNPEAFQYTQK</sequence>
<evidence type="ECO:0000256" key="2">
    <source>
        <dbReference type="ARBA" id="ARBA00012737"/>
    </source>
</evidence>
<dbReference type="Proteomes" id="UP000014174">
    <property type="component" value="Unassembled WGS sequence"/>
</dbReference>
<feature type="domain" description="Asparagine synthetase" evidence="4">
    <location>
        <begin position="1"/>
        <end position="269"/>
    </location>
</feature>
<keyword evidence="5" id="KW-0436">Ligase</keyword>
<evidence type="ECO:0000256" key="1">
    <source>
        <dbReference type="ARBA" id="ARBA00005187"/>
    </source>
</evidence>
<dbReference type="PANTHER" id="PTHR43284:SF1">
    <property type="entry name" value="ASPARAGINE SYNTHETASE"/>
    <property type="match status" value="1"/>
</dbReference>
<dbReference type="Pfam" id="PF00733">
    <property type="entry name" value="Asn_synthase"/>
    <property type="match status" value="1"/>
</dbReference>
<dbReference type="EC" id="6.3.5.4" evidence="2"/>
<dbReference type="InterPro" id="IPR014729">
    <property type="entry name" value="Rossmann-like_a/b/a_fold"/>
</dbReference>
<name>R9GQ45_9SPHI</name>
<dbReference type="GO" id="GO:0006529">
    <property type="term" value="P:asparagine biosynthetic process"/>
    <property type="evidence" value="ECO:0007669"/>
    <property type="project" value="InterPro"/>
</dbReference>
<evidence type="ECO:0000256" key="3">
    <source>
        <dbReference type="ARBA" id="ARBA00048741"/>
    </source>
</evidence>
<dbReference type="GO" id="GO:0004066">
    <property type="term" value="F:asparagine synthase (glutamine-hydrolyzing) activity"/>
    <property type="evidence" value="ECO:0007669"/>
    <property type="project" value="UniProtKB-EC"/>
</dbReference>
<gene>
    <name evidence="5" type="ORF">ADIARSV_2978</name>
</gene>
<dbReference type="eggNOG" id="COG0367">
    <property type="taxonomic scope" value="Bacteria"/>
</dbReference>
<evidence type="ECO:0000259" key="4">
    <source>
        <dbReference type="Pfam" id="PF00733"/>
    </source>
</evidence>
<dbReference type="PANTHER" id="PTHR43284">
    <property type="entry name" value="ASPARAGINE SYNTHETASE (GLUTAMINE-HYDROLYZING)"/>
    <property type="match status" value="1"/>
</dbReference>
<proteinExistence type="predicted"/>
<evidence type="ECO:0000313" key="6">
    <source>
        <dbReference type="Proteomes" id="UP000014174"/>
    </source>
</evidence>
<keyword evidence="6" id="KW-1185">Reference proteome</keyword>
<dbReference type="Gene3D" id="3.40.50.620">
    <property type="entry name" value="HUPs"/>
    <property type="match status" value="1"/>
</dbReference>
<comment type="pathway">
    <text evidence="1">Amino-acid biosynthesis; L-asparagine biosynthesis; L-asparagine from L-aspartate (L-Gln route): step 1/1.</text>
</comment>
<dbReference type="PATRIC" id="fig|1150600.3.peg.2948"/>
<dbReference type="InterPro" id="IPR001962">
    <property type="entry name" value="Asn_synthase"/>
</dbReference>